<dbReference type="PANTHER" id="PTHR45290:SF1">
    <property type="entry name" value="OS03G0300300 PROTEIN"/>
    <property type="match status" value="1"/>
</dbReference>
<dbReference type="eggNOG" id="KOG4547">
    <property type="taxonomic scope" value="Eukaryota"/>
</dbReference>
<dbReference type="InterPro" id="IPR036322">
    <property type="entry name" value="WD40_repeat_dom_sf"/>
</dbReference>
<dbReference type="KEGG" id="nnu:104590897"/>
<dbReference type="Pfam" id="PF04003">
    <property type="entry name" value="Utp12"/>
    <property type="match status" value="1"/>
</dbReference>
<proteinExistence type="predicted"/>
<dbReference type="STRING" id="4432.A0A1U7ZJJ8"/>
<name>A0A1U7ZJJ8_NELNU</name>
<evidence type="ECO:0000313" key="3">
    <source>
        <dbReference type="RefSeq" id="XP_010247962.1"/>
    </source>
</evidence>
<dbReference type="PANTHER" id="PTHR45290">
    <property type="entry name" value="OS03G0300300 PROTEIN"/>
    <property type="match status" value="1"/>
</dbReference>
<dbReference type="SUPFAM" id="SSF50978">
    <property type="entry name" value="WD40 repeat-like"/>
    <property type="match status" value="1"/>
</dbReference>
<dbReference type="AlphaFoldDB" id="A0A1U7ZJJ8"/>
<organism evidence="2 3">
    <name type="scientific">Nelumbo nucifera</name>
    <name type="common">Sacred lotus</name>
    <dbReference type="NCBI Taxonomy" id="4432"/>
    <lineage>
        <taxon>Eukaryota</taxon>
        <taxon>Viridiplantae</taxon>
        <taxon>Streptophyta</taxon>
        <taxon>Embryophyta</taxon>
        <taxon>Tracheophyta</taxon>
        <taxon>Spermatophyta</taxon>
        <taxon>Magnoliopsida</taxon>
        <taxon>Proteales</taxon>
        <taxon>Nelumbonaceae</taxon>
        <taxon>Nelumbo</taxon>
    </lineage>
</organism>
<dbReference type="Gene3D" id="2.130.10.10">
    <property type="entry name" value="YVTN repeat-like/Quinoprotein amine dehydrogenase"/>
    <property type="match status" value="1"/>
</dbReference>
<protein>
    <submittedName>
        <fullName evidence="3">WD repeat-containing protein 43 isoform X1</fullName>
    </submittedName>
</protein>
<dbReference type="GeneID" id="104590897"/>
<dbReference type="RefSeq" id="XP_010247962.1">
    <property type="nucleotide sequence ID" value="XM_010249660.2"/>
</dbReference>
<dbReference type="PROSITE" id="PS50082">
    <property type="entry name" value="WD_REPEATS_2"/>
    <property type="match status" value="1"/>
</dbReference>
<dbReference type="InterPro" id="IPR015943">
    <property type="entry name" value="WD40/YVTN_repeat-like_dom_sf"/>
</dbReference>
<gene>
    <name evidence="3" type="primary">LOC104590897</name>
</gene>
<keyword evidence="2" id="KW-1185">Reference proteome</keyword>
<feature type="compositionally biased region" description="Acidic residues" evidence="1">
    <location>
        <begin position="599"/>
        <end position="627"/>
    </location>
</feature>
<accession>A0A1U7ZJJ8</accession>
<dbReference type="OrthoDB" id="30195at2759"/>
<dbReference type="Proteomes" id="UP000189703">
    <property type="component" value="Unplaced"/>
</dbReference>
<evidence type="ECO:0000256" key="1">
    <source>
        <dbReference type="SAM" id="MobiDB-lite"/>
    </source>
</evidence>
<reference evidence="3" key="1">
    <citation type="submission" date="2025-08" db="UniProtKB">
        <authorList>
            <consortium name="RefSeq"/>
        </authorList>
    </citation>
    <scope>IDENTIFICATION</scope>
</reference>
<sequence length="627" mass="69238">MGSQNIRDLLTSFSPSFDFFAISSGDGRIKIWDTLKGQLQTEFADITSTDAGDLYTKPEKGHLSIDYTCMKWLSLERKRKKEVAHSLLVLGTGGGDVLALNVSAGQLKWRVSDCHSGGVNAISFSTHALCIYTAGVDGMVCQIDCMTGNLLRKFKASTKTISSIAISPDGKMLATAAGQLKIFNCSDNNKIHKFSGHPGAVRCMIFSEDGKYILSSAVGERYLAVWRLGGSKKKSASCVLAMDHPAVFLDCKCRENESTDDVGLYILAVTETGLCHFWYEKNIEELGNTKPTIISLSSEAQITKNDSLHAIFAAKLQCPVKPASAQILVACGSLVKPSFEKILVRHGVDIKLSSYQDVVLLPMGQSNKSKKRQDLQIGVTALDRSNAEDALIPIPRIYDFHDKKRKHRRSSIDAETAVDLDSNKKEVNPVDNNVEKEKVAADTVTICIEDRLRSLGILTNEADVTRESFPQINSSLNFTMFSDAYLEANIPQKKIKATVLSMTPPDAHKLLTSLVAMWKSSRSGIGKYVLPWIYSILVNYGHYVMSQEPSNQLLDFLYKMTECKGKAVQPLLQLSGRLQLISAQIDKAQTISNDHQLDETEDDDDDVDEFVYGEEEELSQSDSEDNN</sequence>
<dbReference type="SMART" id="SM00320">
    <property type="entry name" value="WD40"/>
    <property type="match status" value="5"/>
</dbReference>
<dbReference type="InterPro" id="IPR007148">
    <property type="entry name" value="SSU_processome_Utp12"/>
</dbReference>
<dbReference type="FunCoup" id="A0A1U7ZJJ8">
    <property type="interactions" value="3334"/>
</dbReference>
<dbReference type="OMA" id="PCTALTW"/>
<dbReference type="InterPro" id="IPR001680">
    <property type="entry name" value="WD40_rpt"/>
</dbReference>
<feature type="region of interest" description="Disordered" evidence="1">
    <location>
        <begin position="592"/>
        <end position="627"/>
    </location>
</feature>
<evidence type="ECO:0000313" key="2">
    <source>
        <dbReference type="Proteomes" id="UP000189703"/>
    </source>
</evidence>
<dbReference type="Pfam" id="PF00400">
    <property type="entry name" value="WD40"/>
    <property type="match status" value="4"/>
</dbReference>